<reference evidence="2 3" key="1">
    <citation type="submission" date="2019-04" db="EMBL/GenBank/DDBJ databases">
        <title>An improved genome assembly and genetic linkage map for asparagus bean, Vigna unguiculata ssp. sesquipedialis.</title>
        <authorList>
            <person name="Xia Q."/>
            <person name="Zhang R."/>
            <person name="Dong Y."/>
        </authorList>
    </citation>
    <scope>NUCLEOTIDE SEQUENCE [LARGE SCALE GENOMIC DNA]</scope>
    <source>
        <tissue evidence="2">Leaf</tissue>
    </source>
</reference>
<gene>
    <name evidence="2" type="ORF">DEO72_LG5g777</name>
</gene>
<dbReference type="Proteomes" id="UP000501690">
    <property type="component" value="Linkage Group LG5"/>
</dbReference>
<sequence length="136" mass="14838">MDDFSKDLTQDFNVGEGGSGSNFGTAEVSNNVAEDFDHDFSFASRNEYAAIGKLHAFRASHHSNVGNYGAAAEESNAAARCYAAAANTYEGRRKRKLPPLGSVGGIVVHKVKVERRAVQKVEQKGLRKVKRENDHQ</sequence>
<keyword evidence="3" id="KW-1185">Reference proteome</keyword>
<protein>
    <submittedName>
        <fullName evidence="2">Uncharacterized protein</fullName>
    </submittedName>
</protein>
<evidence type="ECO:0000313" key="3">
    <source>
        <dbReference type="Proteomes" id="UP000501690"/>
    </source>
</evidence>
<name>A0A4D6LWG9_VIGUN</name>
<evidence type="ECO:0000313" key="2">
    <source>
        <dbReference type="EMBL" id="QCD92708.1"/>
    </source>
</evidence>
<feature type="region of interest" description="Disordered" evidence="1">
    <location>
        <begin position="1"/>
        <end position="26"/>
    </location>
</feature>
<dbReference type="EMBL" id="CP039349">
    <property type="protein sequence ID" value="QCD92708.1"/>
    <property type="molecule type" value="Genomic_DNA"/>
</dbReference>
<evidence type="ECO:0000256" key="1">
    <source>
        <dbReference type="SAM" id="MobiDB-lite"/>
    </source>
</evidence>
<accession>A0A4D6LWG9</accession>
<organism evidence="2 3">
    <name type="scientific">Vigna unguiculata</name>
    <name type="common">Cowpea</name>
    <dbReference type="NCBI Taxonomy" id="3917"/>
    <lineage>
        <taxon>Eukaryota</taxon>
        <taxon>Viridiplantae</taxon>
        <taxon>Streptophyta</taxon>
        <taxon>Embryophyta</taxon>
        <taxon>Tracheophyta</taxon>
        <taxon>Spermatophyta</taxon>
        <taxon>Magnoliopsida</taxon>
        <taxon>eudicotyledons</taxon>
        <taxon>Gunneridae</taxon>
        <taxon>Pentapetalae</taxon>
        <taxon>rosids</taxon>
        <taxon>fabids</taxon>
        <taxon>Fabales</taxon>
        <taxon>Fabaceae</taxon>
        <taxon>Papilionoideae</taxon>
        <taxon>50 kb inversion clade</taxon>
        <taxon>NPAAA clade</taxon>
        <taxon>indigoferoid/millettioid clade</taxon>
        <taxon>Phaseoleae</taxon>
        <taxon>Vigna</taxon>
    </lineage>
</organism>
<proteinExistence type="predicted"/>
<dbReference type="AlphaFoldDB" id="A0A4D6LWG9"/>